<feature type="region of interest" description="Disordered" evidence="1">
    <location>
        <begin position="1"/>
        <end position="55"/>
    </location>
</feature>
<dbReference type="HOGENOM" id="CLU_3035575_0_0_1"/>
<keyword evidence="3" id="KW-1185">Reference proteome</keyword>
<name>J3LKG1_ORYBR</name>
<dbReference type="EnsemblPlants" id="OB03G15370.1">
    <property type="protein sequence ID" value="OB03G15370.1"/>
    <property type="gene ID" value="OB03G15370"/>
</dbReference>
<evidence type="ECO:0000256" key="1">
    <source>
        <dbReference type="SAM" id="MobiDB-lite"/>
    </source>
</evidence>
<reference evidence="2" key="2">
    <citation type="submission" date="2013-04" db="UniProtKB">
        <authorList>
            <consortium name="EnsemblPlants"/>
        </authorList>
    </citation>
    <scope>IDENTIFICATION</scope>
</reference>
<dbReference type="Gramene" id="OB03G15370.1">
    <property type="protein sequence ID" value="OB03G15370.1"/>
    <property type="gene ID" value="OB03G15370"/>
</dbReference>
<accession>J3LKG1</accession>
<sequence>MCRPPSTRPASATSSAASTSRRRSGRGPITSTSTDRSMDPTDDDPSIGRHKHILH</sequence>
<reference evidence="2" key="1">
    <citation type="journal article" date="2013" name="Nat. Commun.">
        <title>Whole-genome sequencing of Oryza brachyantha reveals mechanisms underlying Oryza genome evolution.</title>
        <authorList>
            <person name="Chen J."/>
            <person name="Huang Q."/>
            <person name="Gao D."/>
            <person name="Wang J."/>
            <person name="Lang Y."/>
            <person name="Liu T."/>
            <person name="Li B."/>
            <person name="Bai Z."/>
            <person name="Luis Goicoechea J."/>
            <person name="Liang C."/>
            <person name="Chen C."/>
            <person name="Zhang W."/>
            <person name="Sun S."/>
            <person name="Liao Y."/>
            <person name="Zhang X."/>
            <person name="Yang L."/>
            <person name="Song C."/>
            <person name="Wang M."/>
            <person name="Shi J."/>
            <person name="Liu G."/>
            <person name="Liu J."/>
            <person name="Zhou H."/>
            <person name="Zhou W."/>
            <person name="Yu Q."/>
            <person name="An N."/>
            <person name="Chen Y."/>
            <person name="Cai Q."/>
            <person name="Wang B."/>
            <person name="Liu B."/>
            <person name="Min J."/>
            <person name="Huang Y."/>
            <person name="Wu H."/>
            <person name="Li Z."/>
            <person name="Zhang Y."/>
            <person name="Yin Y."/>
            <person name="Song W."/>
            <person name="Jiang J."/>
            <person name="Jackson S.A."/>
            <person name="Wing R.A."/>
            <person name="Wang J."/>
            <person name="Chen M."/>
        </authorList>
    </citation>
    <scope>NUCLEOTIDE SEQUENCE [LARGE SCALE GENOMIC DNA]</scope>
    <source>
        <strain evidence="2">cv. IRGC 101232</strain>
    </source>
</reference>
<dbReference type="AlphaFoldDB" id="J3LKG1"/>
<evidence type="ECO:0000313" key="2">
    <source>
        <dbReference type="EnsemblPlants" id="OB03G15370.1"/>
    </source>
</evidence>
<protein>
    <submittedName>
        <fullName evidence="2">Uncharacterized protein</fullName>
    </submittedName>
</protein>
<dbReference type="Proteomes" id="UP000006038">
    <property type="component" value="Chromosome 3"/>
</dbReference>
<evidence type="ECO:0000313" key="3">
    <source>
        <dbReference type="Proteomes" id="UP000006038"/>
    </source>
</evidence>
<organism evidence="2">
    <name type="scientific">Oryza brachyantha</name>
    <name type="common">malo sina</name>
    <dbReference type="NCBI Taxonomy" id="4533"/>
    <lineage>
        <taxon>Eukaryota</taxon>
        <taxon>Viridiplantae</taxon>
        <taxon>Streptophyta</taxon>
        <taxon>Embryophyta</taxon>
        <taxon>Tracheophyta</taxon>
        <taxon>Spermatophyta</taxon>
        <taxon>Magnoliopsida</taxon>
        <taxon>Liliopsida</taxon>
        <taxon>Poales</taxon>
        <taxon>Poaceae</taxon>
        <taxon>BOP clade</taxon>
        <taxon>Oryzoideae</taxon>
        <taxon>Oryzeae</taxon>
        <taxon>Oryzinae</taxon>
        <taxon>Oryza</taxon>
    </lineage>
</organism>
<feature type="compositionally biased region" description="Low complexity" evidence="1">
    <location>
        <begin position="1"/>
        <end position="19"/>
    </location>
</feature>
<proteinExistence type="predicted"/>